<reference evidence="3" key="1">
    <citation type="journal article" date="2019" name="Int. J. Syst. Evol. Microbiol.">
        <title>The Global Catalogue of Microorganisms (GCM) 10K type strain sequencing project: providing services to taxonomists for standard genome sequencing and annotation.</title>
        <authorList>
            <consortium name="The Broad Institute Genomics Platform"/>
            <consortium name="The Broad Institute Genome Sequencing Center for Infectious Disease"/>
            <person name="Wu L."/>
            <person name="Ma J."/>
        </authorList>
    </citation>
    <scope>NUCLEOTIDE SEQUENCE [LARGE SCALE GENOMIC DNA]</scope>
    <source>
        <strain evidence="3">CCUG 63830</strain>
    </source>
</reference>
<feature type="region of interest" description="Disordered" evidence="1">
    <location>
        <begin position="1"/>
        <end position="20"/>
    </location>
</feature>
<comment type="caution">
    <text evidence="2">The sequence shown here is derived from an EMBL/GenBank/DDBJ whole genome shotgun (WGS) entry which is preliminary data.</text>
</comment>
<protein>
    <submittedName>
        <fullName evidence="2">Uncharacterized protein</fullName>
    </submittedName>
</protein>
<organism evidence="2 3">
    <name type="scientific">Deinococcus multiflagellatus</name>
    <dbReference type="NCBI Taxonomy" id="1656887"/>
    <lineage>
        <taxon>Bacteria</taxon>
        <taxon>Thermotogati</taxon>
        <taxon>Deinococcota</taxon>
        <taxon>Deinococci</taxon>
        <taxon>Deinococcales</taxon>
        <taxon>Deinococcaceae</taxon>
        <taxon>Deinococcus</taxon>
    </lineage>
</organism>
<dbReference type="EMBL" id="JBHSWB010000002">
    <property type="protein sequence ID" value="MFC6662852.1"/>
    <property type="molecule type" value="Genomic_DNA"/>
</dbReference>
<evidence type="ECO:0000256" key="1">
    <source>
        <dbReference type="SAM" id="MobiDB-lite"/>
    </source>
</evidence>
<keyword evidence="3" id="KW-1185">Reference proteome</keyword>
<gene>
    <name evidence="2" type="ORF">ACFP90_22685</name>
</gene>
<evidence type="ECO:0000313" key="3">
    <source>
        <dbReference type="Proteomes" id="UP001596317"/>
    </source>
</evidence>
<sequence length="168" mass="18648">MPNPNPNTDPIKPHQVRTTEEARALAAHREGLPEASKKATVVLFTRQLAALEKQGVKVSPLLRTLIDQYLDGKADKTAWIEAVQAGINARRVQKGERWDAALTNPERPARRIKVVLRDGSAVYFRNYLYEVGSPSPESPDLIINGENEAGAPMRVQAPARELMTIVFE</sequence>
<name>A0ABW1ZQU9_9DEIO</name>
<evidence type="ECO:0000313" key="2">
    <source>
        <dbReference type="EMBL" id="MFC6662852.1"/>
    </source>
</evidence>
<dbReference type="RefSeq" id="WP_224611863.1">
    <property type="nucleotide sequence ID" value="NZ_JAIQXV010000020.1"/>
</dbReference>
<dbReference type="Proteomes" id="UP001596317">
    <property type="component" value="Unassembled WGS sequence"/>
</dbReference>
<accession>A0ABW1ZQU9</accession>
<proteinExistence type="predicted"/>